<sequence>MYHYTLPVAPSAALTYARPFPAHLGLTSCCITSPPVAQAWQAPEWRPLSTNSAELDRIMAYDEWAYALGDRELVRERQQALRREQLRRAGMVAEDGPGAAPKEPEELPLWGEGESDFTDSDHEGSAQTGRSRTGAGEIDLGSGRHADQEENSLGGLDSQAALSAALTGALRLASVEEADLPGLLEQMIPEIIQERAGFSACLGRVSRLHRLREARVAHIYQTLLAALEGYYNQWDQKASAKLEQQGHRIWKEGQAPERRQWWTDELRHRQQQQLPKGMLNIAKTHMDGASGTKKDSEAIHHAAKSVQETFVAILEYQSKLIIAERGTQPPAPTGDRVASRKGQKGDLPDSDAESIKESDEEEEDNEEMDKDPDEFVEDDDSWLVDDEPEDNQPHSLDDGDDPSASAGSAGTPQGSDGKLAAGEDQVGMPGHGDGPNLREVVEQANAIPADGPAGGVTSAATAEQQALPLGSLHTPFHVRPVPPPEHTLASLSEVRPGGIIEMDLGGHQGYRKIVIICLAHPSHPVRMPPGRKLAAALGRIEVLHQQPQPRPGVIIAQAQCASNSTILAIKSEQLTSGMLRHAKVWSSTGQAWSDALPAEVTKLREAMHLLPDREGIKAGNRRRDQAAEDALLRLGGKEPSKRQKKELRKIFIQRYLARRTTCPFHRAKKLLGKDKPLKQNVKPAEPPTPGARKVLQQASGRRKTAPSKKIPGATYQALAAANKQDKLRKERDAARQEDIEKLKKRREDKEHRTARLLSPGNRVLKPVERQDGARLLFPDRPECDVLVAGHIAKVLKPHQWEGVRFLWEQIVMAQEEEQEDSSHGGCILAHSMGLGKTLQTVAFLHTYHATYPTQRSLLVVPSNVLTNWEREFQQWLPAFNSAGGTSSSLTFDKVWQHKGPKDINDWFESEGGVLIITFKQVQLLAPLTRVKKEKLKIEPEALQKKQAAKDSLFKKLRHGADVVVTDEAHELRNPKSGMASAMSKFATKKRIALTGYPLQNKLEEYWTMIEWIGQAHIVGSANEFHDKFGLPIMKGQSADARPEDRKEMAEALSNLAYLSEEFIHRHGPELLEKTLKPKVEHILLMRLSDLQHTLYELYIQGLEEHRCYEVLRDQPQLQLLCSSPASFLRAMYILANSTDGADEVAEIAGEGDAAGDNADVAEREVPAPALATQGSGKPKLGRPVAPSRPPALGAKLLEAAKQFPSVSKLLKKIAEAEGKGIKPASAKAHQKPLSYTGDAAFAVDSSSGMMWAVKYLLKYCIKNKQKLVIFSERIGTMDMIEHLLTSAAFNMSKHKHFHRIDGHVGSAKRDQYIQDFGNPRSASQVFLLTTKAGSLGINLTVARRMLILDEPWNPVHNAQAIARIFRFGQEHPTHVYRIMAKNTFGHRVYRRSVDKESLFKRVIDKRHIKATNSREDLQLYSYEKSEAMPEGTALQLKEKLSDPALQSILMLHMGRPKDKQWIAEYQNHKDNLPDDPTQRLTKKERRQAALQFHQQRQQAGEAKQDEALQNRWSSRLRKALGMQSRLLQQLLQLYRSPWALPAQLA</sequence>
<dbReference type="PANTHER" id="PTHR45797">
    <property type="entry name" value="RAD54-LIKE"/>
    <property type="match status" value="1"/>
</dbReference>
<gene>
    <name evidence="12" type="ORF">WJX84_001658</name>
</gene>
<dbReference type="InterPro" id="IPR049730">
    <property type="entry name" value="SNF2/RAD54-like_C"/>
</dbReference>
<keyword evidence="8" id="KW-0539">Nucleus</keyword>
<evidence type="ECO:0000256" key="2">
    <source>
        <dbReference type="ARBA" id="ARBA00007025"/>
    </source>
</evidence>
<dbReference type="GO" id="GO:0003677">
    <property type="term" value="F:DNA binding"/>
    <property type="evidence" value="ECO:0007669"/>
    <property type="project" value="UniProtKB-KW"/>
</dbReference>
<dbReference type="SUPFAM" id="SSF52540">
    <property type="entry name" value="P-loop containing nucleoside triphosphate hydrolases"/>
    <property type="match status" value="2"/>
</dbReference>
<organism evidence="12 13">
    <name type="scientific">Apatococcus fuscideae</name>
    <dbReference type="NCBI Taxonomy" id="2026836"/>
    <lineage>
        <taxon>Eukaryota</taxon>
        <taxon>Viridiplantae</taxon>
        <taxon>Chlorophyta</taxon>
        <taxon>core chlorophytes</taxon>
        <taxon>Trebouxiophyceae</taxon>
        <taxon>Chlorellales</taxon>
        <taxon>Chlorellaceae</taxon>
        <taxon>Apatococcus</taxon>
    </lineage>
</organism>
<protein>
    <submittedName>
        <fullName evidence="12">Uncharacterized protein</fullName>
    </submittedName>
</protein>
<evidence type="ECO:0000256" key="1">
    <source>
        <dbReference type="ARBA" id="ARBA00004123"/>
    </source>
</evidence>
<keyword evidence="5" id="KW-0347">Helicase</keyword>
<feature type="compositionally biased region" description="Basic and acidic residues" evidence="9">
    <location>
        <begin position="343"/>
        <end position="357"/>
    </location>
</feature>
<feature type="domain" description="Helicase ATP-binding" evidence="10">
    <location>
        <begin position="817"/>
        <end position="1015"/>
    </location>
</feature>
<dbReference type="InterPro" id="IPR014001">
    <property type="entry name" value="Helicase_ATP-bd"/>
</dbReference>
<feature type="compositionally biased region" description="Acidic residues" evidence="9">
    <location>
        <begin position="358"/>
        <end position="390"/>
    </location>
</feature>
<feature type="compositionally biased region" description="Basic and acidic residues" evidence="9">
    <location>
        <begin position="723"/>
        <end position="753"/>
    </location>
</feature>
<dbReference type="Gene3D" id="3.40.50.300">
    <property type="entry name" value="P-loop containing nucleotide triphosphate hydrolases"/>
    <property type="match status" value="1"/>
</dbReference>
<dbReference type="GO" id="GO:0004386">
    <property type="term" value="F:helicase activity"/>
    <property type="evidence" value="ECO:0007669"/>
    <property type="project" value="UniProtKB-KW"/>
</dbReference>
<dbReference type="PROSITE" id="PS51194">
    <property type="entry name" value="HELICASE_CTER"/>
    <property type="match status" value="1"/>
</dbReference>
<evidence type="ECO:0000256" key="9">
    <source>
        <dbReference type="SAM" id="MobiDB-lite"/>
    </source>
</evidence>
<evidence type="ECO:0000313" key="12">
    <source>
        <dbReference type="EMBL" id="KAK9864582.1"/>
    </source>
</evidence>
<dbReference type="GO" id="GO:0005524">
    <property type="term" value="F:ATP binding"/>
    <property type="evidence" value="ECO:0007669"/>
    <property type="project" value="UniProtKB-KW"/>
</dbReference>
<evidence type="ECO:0000256" key="3">
    <source>
        <dbReference type="ARBA" id="ARBA00022741"/>
    </source>
</evidence>
<proteinExistence type="inferred from homology"/>
<feature type="region of interest" description="Disordered" evidence="9">
    <location>
        <begin position="721"/>
        <end position="754"/>
    </location>
</feature>
<dbReference type="PANTHER" id="PTHR45797:SF1">
    <property type="entry name" value="HELICASE ARIP4"/>
    <property type="match status" value="1"/>
</dbReference>
<keyword evidence="3" id="KW-0547">Nucleotide-binding</keyword>
<evidence type="ECO:0000256" key="4">
    <source>
        <dbReference type="ARBA" id="ARBA00022801"/>
    </source>
</evidence>
<keyword evidence="7" id="KW-0238">DNA-binding</keyword>
<comment type="caution">
    <text evidence="12">The sequence shown here is derived from an EMBL/GenBank/DDBJ whole genome shotgun (WGS) entry which is preliminary data.</text>
</comment>
<dbReference type="InterPro" id="IPR000330">
    <property type="entry name" value="SNF2_N"/>
</dbReference>
<dbReference type="InterPro" id="IPR027417">
    <property type="entry name" value="P-loop_NTPase"/>
</dbReference>
<accession>A0AAW1T467</accession>
<dbReference type="Pfam" id="PF00176">
    <property type="entry name" value="SNF2-rel_dom"/>
    <property type="match status" value="1"/>
</dbReference>
<evidence type="ECO:0000259" key="10">
    <source>
        <dbReference type="PROSITE" id="PS51192"/>
    </source>
</evidence>
<feature type="region of interest" description="Disordered" evidence="9">
    <location>
        <begin position="324"/>
        <end position="437"/>
    </location>
</feature>
<keyword evidence="6" id="KW-0067">ATP-binding</keyword>
<name>A0AAW1T467_9CHLO</name>
<dbReference type="InterPro" id="IPR044574">
    <property type="entry name" value="ARIP4-like"/>
</dbReference>
<dbReference type="GO" id="GO:0005634">
    <property type="term" value="C:nucleus"/>
    <property type="evidence" value="ECO:0007669"/>
    <property type="project" value="UniProtKB-SubCell"/>
</dbReference>
<dbReference type="SMART" id="SM00487">
    <property type="entry name" value="DEXDc"/>
    <property type="match status" value="1"/>
</dbReference>
<keyword evidence="4" id="KW-0378">Hydrolase</keyword>
<comment type="similarity">
    <text evidence="2">Belongs to the SNF2/RAD54 helicase family.</text>
</comment>
<dbReference type="GO" id="GO:0016887">
    <property type="term" value="F:ATP hydrolysis activity"/>
    <property type="evidence" value="ECO:0007669"/>
    <property type="project" value="InterPro"/>
</dbReference>
<dbReference type="Pfam" id="PF00271">
    <property type="entry name" value="Helicase_C"/>
    <property type="match status" value="1"/>
</dbReference>
<evidence type="ECO:0000256" key="6">
    <source>
        <dbReference type="ARBA" id="ARBA00022840"/>
    </source>
</evidence>
<reference evidence="12 13" key="1">
    <citation type="journal article" date="2024" name="Nat. Commun.">
        <title>Phylogenomics reveals the evolutionary origins of lichenization in chlorophyte algae.</title>
        <authorList>
            <person name="Puginier C."/>
            <person name="Libourel C."/>
            <person name="Otte J."/>
            <person name="Skaloud P."/>
            <person name="Haon M."/>
            <person name="Grisel S."/>
            <person name="Petersen M."/>
            <person name="Berrin J.G."/>
            <person name="Delaux P.M."/>
            <person name="Dal Grande F."/>
            <person name="Keller J."/>
        </authorList>
    </citation>
    <scope>NUCLEOTIDE SEQUENCE [LARGE SCALE GENOMIC DNA]</scope>
    <source>
        <strain evidence="12 13">SAG 2523</strain>
    </source>
</reference>
<comment type="subcellular location">
    <subcellularLocation>
        <location evidence="1">Nucleus</location>
    </subcellularLocation>
</comment>
<evidence type="ECO:0000256" key="5">
    <source>
        <dbReference type="ARBA" id="ARBA00022806"/>
    </source>
</evidence>
<feature type="region of interest" description="Disordered" evidence="9">
    <location>
        <begin position="669"/>
        <end position="708"/>
    </location>
</feature>
<keyword evidence="13" id="KW-1185">Reference proteome</keyword>
<evidence type="ECO:0000256" key="7">
    <source>
        <dbReference type="ARBA" id="ARBA00023125"/>
    </source>
</evidence>
<feature type="domain" description="Helicase C-terminal" evidence="11">
    <location>
        <begin position="1252"/>
        <end position="1423"/>
    </location>
</feature>
<dbReference type="InterPro" id="IPR001650">
    <property type="entry name" value="Helicase_C-like"/>
</dbReference>
<evidence type="ECO:0000256" key="8">
    <source>
        <dbReference type="ARBA" id="ARBA00023242"/>
    </source>
</evidence>
<dbReference type="EMBL" id="JALJOV010000336">
    <property type="protein sequence ID" value="KAK9864582.1"/>
    <property type="molecule type" value="Genomic_DNA"/>
</dbReference>
<dbReference type="CDD" id="cd18793">
    <property type="entry name" value="SF2_C_SNF"/>
    <property type="match status" value="1"/>
</dbReference>
<dbReference type="PROSITE" id="PS51192">
    <property type="entry name" value="HELICASE_ATP_BIND_1"/>
    <property type="match status" value="1"/>
</dbReference>
<dbReference type="InterPro" id="IPR038718">
    <property type="entry name" value="SNF2-like_sf"/>
</dbReference>
<dbReference type="Proteomes" id="UP001485043">
    <property type="component" value="Unassembled WGS sequence"/>
</dbReference>
<dbReference type="SMART" id="SM00490">
    <property type="entry name" value="HELICc"/>
    <property type="match status" value="1"/>
</dbReference>
<feature type="region of interest" description="Disordered" evidence="9">
    <location>
        <begin position="88"/>
        <end position="152"/>
    </location>
</feature>
<dbReference type="Gene3D" id="3.40.50.10810">
    <property type="entry name" value="Tandem AAA-ATPase domain"/>
    <property type="match status" value="1"/>
</dbReference>
<evidence type="ECO:0000313" key="13">
    <source>
        <dbReference type="Proteomes" id="UP001485043"/>
    </source>
</evidence>
<evidence type="ECO:0000259" key="11">
    <source>
        <dbReference type="PROSITE" id="PS51194"/>
    </source>
</evidence>